<dbReference type="GO" id="GO:0003682">
    <property type="term" value="F:chromatin binding"/>
    <property type="evidence" value="ECO:0007669"/>
    <property type="project" value="TreeGrafter"/>
</dbReference>
<dbReference type="PANTHER" id="PTHR10656:SF35">
    <property type="entry name" value="CYCLIC GMP-AMP SYNTHASE"/>
    <property type="match status" value="1"/>
</dbReference>
<dbReference type="GeneTree" id="ENSGT01050000244827"/>
<organism evidence="5 6">
    <name type="scientific">Erpetoichthys calabaricus</name>
    <name type="common">Rope fish</name>
    <name type="synonym">Calamoichthys calabaricus</name>
    <dbReference type="NCBI Taxonomy" id="27687"/>
    <lineage>
        <taxon>Eukaryota</taxon>
        <taxon>Metazoa</taxon>
        <taxon>Chordata</taxon>
        <taxon>Craniata</taxon>
        <taxon>Vertebrata</taxon>
        <taxon>Euteleostomi</taxon>
        <taxon>Actinopterygii</taxon>
        <taxon>Polypteriformes</taxon>
        <taxon>Polypteridae</taxon>
        <taxon>Erpetoichthys</taxon>
    </lineage>
</organism>
<dbReference type="Gene3D" id="3.30.460.90">
    <property type="match status" value="1"/>
</dbReference>
<evidence type="ECO:0000259" key="3">
    <source>
        <dbReference type="Pfam" id="PF03281"/>
    </source>
</evidence>
<dbReference type="AlphaFoldDB" id="A0A8C4TA80"/>
<dbReference type="FunFam" id="1.10.1410.40:FF:000007">
    <property type="entry name" value="Cyclic GMP-AMP synthase"/>
    <property type="match status" value="1"/>
</dbReference>
<dbReference type="GO" id="GO:0003690">
    <property type="term" value="F:double-stranded DNA binding"/>
    <property type="evidence" value="ECO:0007669"/>
    <property type="project" value="TreeGrafter"/>
</dbReference>
<dbReference type="GO" id="GO:0002230">
    <property type="term" value="P:positive regulation of defense response to virus by host"/>
    <property type="evidence" value="ECO:0007669"/>
    <property type="project" value="TreeGrafter"/>
</dbReference>
<dbReference type="Proteomes" id="UP000694620">
    <property type="component" value="Chromosome 15"/>
</dbReference>
<dbReference type="GO" id="GO:0005829">
    <property type="term" value="C:cytosol"/>
    <property type="evidence" value="ECO:0007669"/>
    <property type="project" value="TreeGrafter"/>
</dbReference>
<gene>
    <name evidence="5" type="primary">CGAS</name>
    <name evidence="5" type="synonym">cgasa</name>
</gene>
<dbReference type="GO" id="GO:0035861">
    <property type="term" value="C:site of double-strand break"/>
    <property type="evidence" value="ECO:0007669"/>
    <property type="project" value="TreeGrafter"/>
</dbReference>
<dbReference type="GO" id="GO:0002218">
    <property type="term" value="P:activation of innate immune response"/>
    <property type="evidence" value="ECO:0007669"/>
    <property type="project" value="TreeGrafter"/>
</dbReference>
<dbReference type="OrthoDB" id="6054650at2759"/>
<dbReference type="GO" id="GO:0038001">
    <property type="term" value="P:paracrine signaling"/>
    <property type="evidence" value="ECO:0007669"/>
    <property type="project" value="TreeGrafter"/>
</dbReference>
<protein>
    <submittedName>
        <fullName evidence="5">Cyclic GMP-AMP synthase</fullName>
    </submittedName>
</protein>
<accession>A0A8C4TA80</accession>
<evidence type="ECO:0000313" key="5">
    <source>
        <dbReference type="Ensembl" id="ENSECRP00000026445.1"/>
    </source>
</evidence>
<dbReference type="GO" id="GO:0005634">
    <property type="term" value="C:nucleus"/>
    <property type="evidence" value="ECO:0007669"/>
    <property type="project" value="TreeGrafter"/>
</dbReference>
<evidence type="ECO:0000259" key="4">
    <source>
        <dbReference type="Pfam" id="PF20266"/>
    </source>
</evidence>
<comment type="similarity">
    <text evidence="1">Belongs to the mab-21 family.</text>
</comment>
<dbReference type="Ensembl" id="ENSECRT00000026998.1">
    <property type="protein sequence ID" value="ENSECRP00000026445.1"/>
    <property type="gene ID" value="ENSECRG00000017882.1"/>
</dbReference>
<dbReference type="PANTHER" id="PTHR10656">
    <property type="entry name" value="CELL FATE DETERMINING PROTEIN MAB21-RELATED"/>
    <property type="match status" value="1"/>
</dbReference>
<feature type="domain" description="Mab-21-like HhH/H2TH-like" evidence="4">
    <location>
        <begin position="446"/>
        <end position="537"/>
    </location>
</feature>
<feature type="compositionally biased region" description="Polar residues" evidence="2">
    <location>
        <begin position="137"/>
        <end position="148"/>
    </location>
</feature>
<reference evidence="5" key="3">
    <citation type="submission" date="2025-09" db="UniProtKB">
        <authorList>
            <consortium name="Ensembl"/>
        </authorList>
    </citation>
    <scope>IDENTIFICATION</scope>
</reference>
<feature type="compositionally biased region" description="Low complexity" evidence="2">
    <location>
        <begin position="89"/>
        <end position="109"/>
    </location>
</feature>
<sequence length="559" mass="61696">MASKNAIGNREEDFSKNKVKNVAATNKAAKKNAAGGRAKSPAAGGKRAKSPAAGGKRAKSPATGGSRAKSPETAGTRAKSPAAGGTRPKSAVAGGRKVGAASKASSRAKSPGEAGRRATSPPPPAPIPANEAAPRVSGTSQDRATNSDSTRRGSCRGRPSTRQGSAEFPNVEEEACPERAPPPSPDIQVPAEDLNRILLKVLDSIKIRQTDKSEASKQVNDLMKEILSQLKELGVSQQNTGSYYEFVKISEANEFDFMLTMPVDRVKLETFGEEVAFYHVSLKRNAKKELENFVVDETTLSANLMLTEFRKEIKKILRKSKVDAHLQRKKPGCPAITLSLKNAKENGKDIEVDIVPGLEVHSSWPPATNEGFKKIDTWLGTKVKRTLKQEPFYLVPKYVGDGTTKRNGVLAKDVWRISSSNIEKKILKEHGQTRTCCEAHGVKCYRKQCLKLLKYLLQKLKEKHPRELSKFSSYFMKTTLLHVCAKQPEDAQWSLNNLSQRFLQLVTDLIEYLRSGNLPHFFIPECNLLETITTQANRAFLITKLEYELNNWFPIFKPL</sequence>
<evidence type="ECO:0000256" key="1">
    <source>
        <dbReference type="ARBA" id="ARBA00008307"/>
    </source>
</evidence>
<evidence type="ECO:0000313" key="6">
    <source>
        <dbReference type="Proteomes" id="UP000694620"/>
    </source>
</evidence>
<reference evidence="5" key="1">
    <citation type="submission" date="2021-06" db="EMBL/GenBank/DDBJ databases">
        <authorList>
            <consortium name="Wellcome Sanger Institute Data Sharing"/>
        </authorList>
    </citation>
    <scope>NUCLEOTIDE SEQUENCE [LARGE SCALE GENOMIC DNA]</scope>
</reference>
<dbReference type="InterPro" id="IPR046906">
    <property type="entry name" value="Mab-21_HhH/H2TH-like"/>
</dbReference>
<dbReference type="GO" id="GO:0032481">
    <property type="term" value="P:positive regulation of type I interferon production"/>
    <property type="evidence" value="ECO:0007669"/>
    <property type="project" value="TreeGrafter"/>
</dbReference>
<dbReference type="Gene3D" id="1.10.1410.40">
    <property type="match status" value="1"/>
</dbReference>
<dbReference type="InterPro" id="IPR046903">
    <property type="entry name" value="Mab-21-like_nuc_Trfase"/>
</dbReference>
<feature type="region of interest" description="Disordered" evidence="2">
    <location>
        <begin position="1"/>
        <end position="189"/>
    </location>
</feature>
<dbReference type="GO" id="GO:2000042">
    <property type="term" value="P:negative regulation of double-strand break repair via homologous recombination"/>
    <property type="evidence" value="ECO:0007669"/>
    <property type="project" value="TreeGrafter"/>
</dbReference>
<feature type="compositionally biased region" description="Low complexity" evidence="2">
    <location>
        <begin position="20"/>
        <end position="39"/>
    </location>
</feature>
<dbReference type="Pfam" id="PF03281">
    <property type="entry name" value="Mab-21"/>
    <property type="match status" value="1"/>
</dbReference>
<dbReference type="SMART" id="SM01265">
    <property type="entry name" value="Mab-21"/>
    <property type="match status" value="1"/>
</dbReference>
<dbReference type="GO" id="GO:0006974">
    <property type="term" value="P:DNA damage response"/>
    <property type="evidence" value="ECO:0007669"/>
    <property type="project" value="TreeGrafter"/>
</dbReference>
<name>A0A8C4TA80_ERPCA</name>
<reference evidence="5" key="2">
    <citation type="submission" date="2025-08" db="UniProtKB">
        <authorList>
            <consortium name="Ensembl"/>
        </authorList>
    </citation>
    <scope>IDENTIFICATION</scope>
</reference>
<feature type="domain" description="Mab-21-like nucleotidyltransferase" evidence="3">
    <location>
        <begin position="243"/>
        <end position="428"/>
    </location>
</feature>
<dbReference type="Pfam" id="PF20266">
    <property type="entry name" value="Mab-21_C"/>
    <property type="match status" value="1"/>
</dbReference>
<evidence type="ECO:0000256" key="2">
    <source>
        <dbReference type="SAM" id="MobiDB-lite"/>
    </source>
</evidence>
<dbReference type="GO" id="GO:0071360">
    <property type="term" value="P:cellular response to exogenous dsRNA"/>
    <property type="evidence" value="ECO:0007669"/>
    <property type="project" value="TreeGrafter"/>
</dbReference>
<dbReference type="GO" id="GO:0061501">
    <property type="term" value="F:2',3'-cyclic GMP-AMP synthase activity"/>
    <property type="evidence" value="ECO:0007669"/>
    <property type="project" value="TreeGrafter"/>
</dbReference>
<keyword evidence="6" id="KW-1185">Reference proteome</keyword>
<dbReference type="InterPro" id="IPR024810">
    <property type="entry name" value="MAB21L/cGLR"/>
</dbReference>
<proteinExistence type="inferred from homology"/>